<dbReference type="Pfam" id="PF00324">
    <property type="entry name" value="AA_permease"/>
    <property type="match status" value="1"/>
</dbReference>
<name>A0A485D5V1_RAOPL</name>
<gene>
    <name evidence="6" type="primary">cycA_5</name>
    <name evidence="6" type="ORF">NCTC12998_07329</name>
</gene>
<dbReference type="InterPro" id="IPR004841">
    <property type="entry name" value="AA-permease/SLC12A_dom"/>
</dbReference>
<feature type="domain" description="Amino acid permease/ SLC12A" evidence="5">
    <location>
        <begin position="2"/>
        <end position="31"/>
    </location>
</feature>
<protein>
    <submittedName>
        <fullName evidence="6">D-serine/D-alanine/glycine transporter</fullName>
    </submittedName>
</protein>
<dbReference type="Proteomes" id="UP000345637">
    <property type="component" value="Unassembled WGS sequence"/>
</dbReference>
<evidence type="ECO:0000256" key="1">
    <source>
        <dbReference type="ARBA" id="ARBA00004141"/>
    </source>
</evidence>
<proteinExistence type="predicted"/>
<evidence type="ECO:0000259" key="5">
    <source>
        <dbReference type="Pfam" id="PF00324"/>
    </source>
</evidence>
<evidence type="ECO:0000256" key="4">
    <source>
        <dbReference type="ARBA" id="ARBA00023136"/>
    </source>
</evidence>
<evidence type="ECO:0000256" key="3">
    <source>
        <dbReference type="ARBA" id="ARBA00022989"/>
    </source>
</evidence>
<evidence type="ECO:0000313" key="7">
    <source>
        <dbReference type="Proteomes" id="UP000345637"/>
    </source>
</evidence>
<keyword evidence="3" id="KW-1133">Transmembrane helix</keyword>
<evidence type="ECO:0000313" key="6">
    <source>
        <dbReference type="EMBL" id="VFS92382.1"/>
    </source>
</evidence>
<evidence type="ECO:0000256" key="2">
    <source>
        <dbReference type="ARBA" id="ARBA00022692"/>
    </source>
</evidence>
<accession>A0A485D5V1</accession>
<dbReference type="AlphaFoldDB" id="A0A485D5V1"/>
<sequence>MTAETRDPQKILPKAINALPLRIIIFYLLSIGGDYCRGFLAWRLAGCQPLRDAVC</sequence>
<comment type="subcellular location">
    <subcellularLocation>
        <location evidence="1">Membrane</location>
        <topology evidence="1">Multi-pass membrane protein</topology>
    </subcellularLocation>
</comment>
<organism evidence="6 7">
    <name type="scientific">Raoultella planticola</name>
    <name type="common">Klebsiella planticola</name>
    <dbReference type="NCBI Taxonomy" id="575"/>
    <lineage>
        <taxon>Bacteria</taxon>
        <taxon>Pseudomonadati</taxon>
        <taxon>Pseudomonadota</taxon>
        <taxon>Gammaproteobacteria</taxon>
        <taxon>Enterobacterales</taxon>
        <taxon>Enterobacteriaceae</taxon>
        <taxon>Klebsiella/Raoultella group</taxon>
        <taxon>Raoultella</taxon>
    </lineage>
</organism>
<dbReference type="GO" id="GO:0055085">
    <property type="term" value="P:transmembrane transport"/>
    <property type="evidence" value="ECO:0007669"/>
    <property type="project" value="InterPro"/>
</dbReference>
<keyword evidence="4" id="KW-0472">Membrane</keyword>
<reference evidence="6 7" key="1">
    <citation type="submission" date="2019-03" db="EMBL/GenBank/DDBJ databases">
        <authorList>
            <consortium name="Pathogen Informatics"/>
        </authorList>
    </citation>
    <scope>NUCLEOTIDE SEQUENCE [LARGE SCALE GENOMIC DNA]</scope>
    <source>
        <strain evidence="6 7">NCTC12998</strain>
    </source>
</reference>
<keyword evidence="2" id="KW-0812">Transmembrane</keyword>
<dbReference type="EMBL" id="CAADJE010000042">
    <property type="protein sequence ID" value="VFS92382.1"/>
    <property type="molecule type" value="Genomic_DNA"/>
</dbReference>
<dbReference type="GO" id="GO:0016020">
    <property type="term" value="C:membrane"/>
    <property type="evidence" value="ECO:0007669"/>
    <property type="project" value="UniProtKB-SubCell"/>
</dbReference>